<feature type="domain" description="MoaB/Mog" evidence="2">
    <location>
        <begin position="175"/>
        <end position="307"/>
    </location>
</feature>
<evidence type="ECO:0000259" key="2">
    <source>
        <dbReference type="SMART" id="SM00852"/>
    </source>
</evidence>
<keyword evidence="1" id="KW-0808">Transferase</keyword>
<protein>
    <recommendedName>
        <fullName evidence="1">Molybdopterin molybdenumtransferase</fullName>
        <ecNumber evidence="1">2.10.1.1</ecNumber>
    </recommendedName>
</protein>
<dbReference type="Proteomes" id="UP000046155">
    <property type="component" value="Unassembled WGS sequence"/>
</dbReference>
<dbReference type="PANTHER" id="PTHR10192:SF28">
    <property type="entry name" value="MOLYBDOPTERIN MOLYBDENUMTRANSFERASE"/>
    <property type="match status" value="1"/>
</dbReference>
<comment type="function">
    <text evidence="1">Catalyzes the insertion of molybdate into adenylated molybdopterin with the concomitant release of AMP.</text>
</comment>
<comment type="pathway">
    <text evidence="1">Cofactor biosynthesis; molybdopterin biosynthesis.</text>
</comment>
<keyword evidence="1" id="KW-0501">Molybdenum cofactor biosynthesis</keyword>
<dbReference type="AlphaFoldDB" id="A0A0B7MGT8"/>
<keyword evidence="4" id="KW-1185">Reference proteome</keyword>
<comment type="catalytic activity">
    <reaction evidence="1">
        <text>adenylyl-molybdopterin + molybdate = Mo-molybdopterin + AMP + H(+)</text>
        <dbReference type="Rhea" id="RHEA:35047"/>
        <dbReference type="ChEBI" id="CHEBI:15378"/>
        <dbReference type="ChEBI" id="CHEBI:36264"/>
        <dbReference type="ChEBI" id="CHEBI:62727"/>
        <dbReference type="ChEBI" id="CHEBI:71302"/>
        <dbReference type="ChEBI" id="CHEBI:456215"/>
    </reaction>
</comment>
<dbReference type="InterPro" id="IPR001453">
    <property type="entry name" value="MoaB/Mog_dom"/>
</dbReference>
<sequence length="340" mass="37389">MLKSVRVEEAVGMVLCQDVTRIVPGEFKGRAFKKGHIISKEDVPELLKLGKEHIYVWQSDPGDVHEDDAAMRLARAATGENIACEEPREGKSSLKSTVKGLFKVNTSLLQEINSVEDISIASLPGDFMVECGQNVAGARIIPLMISDSKLSRVEEMCREQGSPFMVKRYKRLRFGIITTGSEVYKGRIKDKFGPVIKEKLAYFDAECLGQIICTDDQGSIESAIWNFIEKKADLIILTGGMSVDPDDVTPAAIRGTGASIVTYGVPVQPGNMFMMAYLQGTALMGVPGCGMYYRTTILDAVLPRIFAGELLDKSYFTAMGEGGLCSHCETCRYPNCYFCR</sequence>
<evidence type="ECO:0000313" key="4">
    <source>
        <dbReference type="Proteomes" id="UP000046155"/>
    </source>
</evidence>
<dbReference type="GO" id="GO:0005829">
    <property type="term" value="C:cytosol"/>
    <property type="evidence" value="ECO:0007669"/>
    <property type="project" value="TreeGrafter"/>
</dbReference>
<reference evidence="4" key="1">
    <citation type="submission" date="2015-01" db="EMBL/GenBank/DDBJ databases">
        <authorList>
            <person name="Manzoor Shahid"/>
            <person name="Zubair Saima"/>
        </authorList>
    </citation>
    <scope>NUCLEOTIDE SEQUENCE [LARGE SCALE GENOMIC DNA]</scope>
    <source>
        <strain evidence="4">Sp3</strain>
    </source>
</reference>
<keyword evidence="1" id="KW-0500">Molybdenum</keyword>
<dbReference type="GO" id="GO:0006777">
    <property type="term" value="P:Mo-molybdopterin cofactor biosynthetic process"/>
    <property type="evidence" value="ECO:0007669"/>
    <property type="project" value="UniProtKB-UniRule"/>
</dbReference>
<dbReference type="EC" id="2.10.1.1" evidence="1"/>
<comment type="similarity">
    <text evidence="1">Belongs to the MoeA family.</text>
</comment>
<name>A0A0B7MGT8_9FIRM</name>
<dbReference type="UniPathway" id="UPA00344"/>
<proteinExistence type="inferred from homology"/>
<evidence type="ECO:0000313" key="3">
    <source>
        <dbReference type="EMBL" id="CEO87443.1"/>
    </source>
</evidence>
<gene>
    <name evidence="3" type="ORF">SSCH_1050013</name>
</gene>
<accession>A0A0B7MGT8</accession>
<dbReference type="InterPro" id="IPR038987">
    <property type="entry name" value="MoeA-like"/>
</dbReference>
<dbReference type="SUPFAM" id="SSF53218">
    <property type="entry name" value="Molybdenum cofactor biosynthesis proteins"/>
    <property type="match status" value="1"/>
</dbReference>
<dbReference type="EMBL" id="CDRZ01000008">
    <property type="protein sequence ID" value="CEO87443.1"/>
    <property type="molecule type" value="Genomic_DNA"/>
</dbReference>
<keyword evidence="1" id="KW-0479">Metal-binding</keyword>
<dbReference type="PANTHER" id="PTHR10192">
    <property type="entry name" value="MOLYBDOPTERIN BIOSYNTHESIS PROTEIN"/>
    <property type="match status" value="1"/>
</dbReference>
<keyword evidence="1" id="KW-0460">Magnesium</keyword>
<dbReference type="GO" id="GO:0061599">
    <property type="term" value="F:molybdopterin molybdotransferase activity"/>
    <property type="evidence" value="ECO:0007669"/>
    <property type="project" value="UniProtKB-UniRule"/>
</dbReference>
<dbReference type="InterPro" id="IPR036425">
    <property type="entry name" value="MoaB/Mog-like_dom_sf"/>
</dbReference>
<dbReference type="GO" id="GO:0046872">
    <property type="term" value="F:metal ion binding"/>
    <property type="evidence" value="ECO:0007669"/>
    <property type="project" value="UniProtKB-UniRule"/>
</dbReference>
<organism evidence="3 4">
    <name type="scientific">Syntrophaceticus schinkii</name>
    <dbReference type="NCBI Taxonomy" id="499207"/>
    <lineage>
        <taxon>Bacteria</taxon>
        <taxon>Bacillati</taxon>
        <taxon>Bacillota</taxon>
        <taxon>Clostridia</taxon>
        <taxon>Thermoanaerobacterales</taxon>
        <taxon>Thermoanaerobacterales Family III. Incertae Sedis</taxon>
        <taxon>Syntrophaceticus</taxon>
    </lineage>
</organism>
<comment type="cofactor">
    <cofactor evidence="1">
        <name>Mg(2+)</name>
        <dbReference type="ChEBI" id="CHEBI:18420"/>
    </cofactor>
</comment>
<dbReference type="SMART" id="SM00852">
    <property type="entry name" value="MoCF_biosynth"/>
    <property type="match status" value="1"/>
</dbReference>
<dbReference type="Pfam" id="PF00994">
    <property type="entry name" value="MoCF_biosynth"/>
    <property type="match status" value="1"/>
</dbReference>
<dbReference type="CDD" id="cd03522">
    <property type="entry name" value="MoeA_like"/>
    <property type="match status" value="1"/>
</dbReference>
<evidence type="ECO:0000256" key="1">
    <source>
        <dbReference type="RuleBase" id="RU365090"/>
    </source>
</evidence>
<dbReference type="Gene3D" id="3.40.980.10">
    <property type="entry name" value="MoaB/Mog-like domain"/>
    <property type="match status" value="1"/>
</dbReference>